<reference evidence="1" key="1">
    <citation type="submission" date="2018-02" db="EMBL/GenBank/DDBJ databases">
        <title>Rhizophora mucronata_Transcriptome.</title>
        <authorList>
            <person name="Meera S.P."/>
            <person name="Sreeshan A."/>
            <person name="Augustine A."/>
        </authorList>
    </citation>
    <scope>NUCLEOTIDE SEQUENCE</scope>
    <source>
        <tissue evidence="1">Leaf</tissue>
    </source>
</reference>
<proteinExistence type="predicted"/>
<dbReference type="EMBL" id="GGEC01069761">
    <property type="protein sequence ID" value="MBX50245.1"/>
    <property type="molecule type" value="Transcribed_RNA"/>
</dbReference>
<organism evidence="1">
    <name type="scientific">Rhizophora mucronata</name>
    <name type="common">Asiatic mangrove</name>
    <dbReference type="NCBI Taxonomy" id="61149"/>
    <lineage>
        <taxon>Eukaryota</taxon>
        <taxon>Viridiplantae</taxon>
        <taxon>Streptophyta</taxon>
        <taxon>Embryophyta</taxon>
        <taxon>Tracheophyta</taxon>
        <taxon>Spermatophyta</taxon>
        <taxon>Magnoliopsida</taxon>
        <taxon>eudicotyledons</taxon>
        <taxon>Gunneridae</taxon>
        <taxon>Pentapetalae</taxon>
        <taxon>rosids</taxon>
        <taxon>fabids</taxon>
        <taxon>Malpighiales</taxon>
        <taxon>Rhizophoraceae</taxon>
        <taxon>Rhizophora</taxon>
    </lineage>
</organism>
<name>A0A2P2P656_RHIMU</name>
<accession>A0A2P2P656</accession>
<evidence type="ECO:0000313" key="1">
    <source>
        <dbReference type="EMBL" id="MBX50245.1"/>
    </source>
</evidence>
<dbReference type="AlphaFoldDB" id="A0A2P2P656"/>
<protein>
    <submittedName>
        <fullName evidence="1">Uncharacterized protein</fullName>
    </submittedName>
</protein>
<sequence>MLFDGAELQLSSLDFF</sequence>